<dbReference type="InterPro" id="IPR025850">
    <property type="entry name" value="SUKH-3"/>
</dbReference>
<proteinExistence type="predicted"/>
<organism evidence="1 2">
    <name type="scientific">Nocardia vermiculata</name>
    <dbReference type="NCBI Taxonomy" id="257274"/>
    <lineage>
        <taxon>Bacteria</taxon>
        <taxon>Bacillati</taxon>
        <taxon>Actinomycetota</taxon>
        <taxon>Actinomycetes</taxon>
        <taxon>Mycobacteriales</taxon>
        <taxon>Nocardiaceae</taxon>
        <taxon>Nocardia</taxon>
    </lineage>
</organism>
<reference evidence="1 2" key="1">
    <citation type="submission" date="2020-04" db="EMBL/GenBank/DDBJ databases">
        <title>MicrobeNet Type strains.</title>
        <authorList>
            <person name="Nicholson A.C."/>
        </authorList>
    </citation>
    <scope>NUCLEOTIDE SEQUENCE [LARGE SCALE GENOMIC DNA]</scope>
    <source>
        <strain evidence="1 2">JCM 12354</strain>
    </source>
</reference>
<name>A0A846XXW0_9NOCA</name>
<dbReference type="Pfam" id="PF14433">
    <property type="entry name" value="SUKH-3"/>
    <property type="match status" value="1"/>
</dbReference>
<dbReference type="Proteomes" id="UP000565711">
    <property type="component" value="Unassembled WGS sequence"/>
</dbReference>
<evidence type="ECO:0008006" key="3">
    <source>
        <dbReference type="Google" id="ProtNLM"/>
    </source>
</evidence>
<dbReference type="RefSeq" id="WP_084474405.1">
    <property type="nucleotide sequence ID" value="NZ_JAAXOP010000004.1"/>
</dbReference>
<evidence type="ECO:0000313" key="2">
    <source>
        <dbReference type="Proteomes" id="UP000565711"/>
    </source>
</evidence>
<accession>A0A846XXW0</accession>
<gene>
    <name evidence="1" type="ORF">HGA08_09960</name>
</gene>
<protein>
    <recommendedName>
        <fullName evidence="3">SUKH-3 immunity protein of toxin-antitoxin system</fullName>
    </recommendedName>
</protein>
<evidence type="ECO:0000313" key="1">
    <source>
        <dbReference type="EMBL" id="NKY50534.1"/>
    </source>
</evidence>
<comment type="caution">
    <text evidence="1">The sequence shown here is derived from an EMBL/GenBank/DDBJ whole genome shotgun (WGS) entry which is preliminary data.</text>
</comment>
<dbReference type="AlphaFoldDB" id="A0A846XXW0"/>
<dbReference type="EMBL" id="JAAXOP010000004">
    <property type="protein sequence ID" value="NKY50534.1"/>
    <property type="molecule type" value="Genomic_DNA"/>
</dbReference>
<sequence>MEASNGNQEILDWLASNGWSKGRDIADRAGDLIRERVDASRRQGVELPAFVAAERIIRSYGLLHLERLGTSDSLLVMKPTVGYEGDVEDIEELRENLGLDVFPVGYDSGDFALVLVDVRGRFFSLHHTGAYFMGNDEFDAFRRFMRGLPDDDAEEYFV</sequence>
<keyword evidence="2" id="KW-1185">Reference proteome</keyword>